<accession>A0A0N7KU16</accession>
<dbReference type="EMBL" id="AP014968">
    <property type="protein sequence ID" value="BAT17162.1"/>
    <property type="molecule type" value="Genomic_DNA"/>
</dbReference>
<organism evidence="1 2">
    <name type="scientific">Oryza sativa subsp. japonica</name>
    <name type="common">Rice</name>
    <dbReference type="NCBI Taxonomy" id="39947"/>
    <lineage>
        <taxon>Eukaryota</taxon>
        <taxon>Viridiplantae</taxon>
        <taxon>Streptophyta</taxon>
        <taxon>Embryophyta</taxon>
        <taxon>Tracheophyta</taxon>
        <taxon>Spermatophyta</taxon>
        <taxon>Magnoliopsida</taxon>
        <taxon>Liliopsida</taxon>
        <taxon>Poales</taxon>
        <taxon>Poaceae</taxon>
        <taxon>BOP clade</taxon>
        <taxon>Oryzoideae</taxon>
        <taxon>Oryzeae</taxon>
        <taxon>Oryzinae</taxon>
        <taxon>Oryza</taxon>
        <taxon>Oryza sativa</taxon>
    </lineage>
</organism>
<gene>
    <name evidence="1" type="ordered locus">Os12g0484150</name>
    <name evidence="1" type="ORF">OSNPB_120484150</name>
</gene>
<reference evidence="1 2" key="2">
    <citation type="journal article" date="2013" name="Plant Cell Physiol.">
        <title>Rice Annotation Project Database (RAP-DB): an integrative and interactive database for rice genomics.</title>
        <authorList>
            <person name="Sakai H."/>
            <person name="Lee S.S."/>
            <person name="Tanaka T."/>
            <person name="Numa H."/>
            <person name="Kim J."/>
            <person name="Kawahara Y."/>
            <person name="Wakimoto H."/>
            <person name="Yang C.C."/>
            <person name="Iwamoto M."/>
            <person name="Abe T."/>
            <person name="Yamada Y."/>
            <person name="Muto A."/>
            <person name="Inokuchi H."/>
            <person name="Ikemura T."/>
            <person name="Matsumoto T."/>
            <person name="Sasaki T."/>
            <person name="Itoh T."/>
        </authorList>
    </citation>
    <scope>NUCLEOTIDE SEQUENCE [LARGE SCALE GENOMIC DNA]</scope>
    <source>
        <strain evidence="2">cv. Nipponbare</strain>
    </source>
</reference>
<keyword evidence="2" id="KW-1185">Reference proteome</keyword>
<evidence type="ECO:0000313" key="2">
    <source>
        <dbReference type="Proteomes" id="UP000059680"/>
    </source>
</evidence>
<name>A0A0N7KU16_ORYSJ</name>
<sequence length="119" mass="13064">MAEMLTRCLRSPRSMSRRLAIVASPPAHLRHPRESPTAQGRGQMANGVAAWCTRRGTRREGEEFTREAAQLVCNWRGARGGFIIGGARSNEMRIAMRLCLCVVDGAPPRQVPVLVVLLG</sequence>
<dbReference type="Proteomes" id="UP000059680">
    <property type="component" value="Chromosome 12"/>
</dbReference>
<reference evidence="1 2" key="3">
    <citation type="journal article" date="2013" name="Rice">
        <title>Improvement of the Oryza sativa Nipponbare reference genome using next generation sequence and optical map data.</title>
        <authorList>
            <person name="Kawahara Y."/>
            <person name="de la Bastide M."/>
            <person name="Hamilton J.P."/>
            <person name="Kanamori H."/>
            <person name="McCombie W.R."/>
            <person name="Ouyang S."/>
            <person name="Schwartz D.C."/>
            <person name="Tanaka T."/>
            <person name="Wu J."/>
            <person name="Zhou S."/>
            <person name="Childs K.L."/>
            <person name="Davidson R.M."/>
            <person name="Lin H."/>
            <person name="Quesada-Ocampo L."/>
            <person name="Vaillancourt B."/>
            <person name="Sakai H."/>
            <person name="Lee S.S."/>
            <person name="Kim J."/>
            <person name="Numa H."/>
            <person name="Itoh T."/>
            <person name="Buell C.R."/>
            <person name="Matsumoto T."/>
        </authorList>
    </citation>
    <scope>NUCLEOTIDE SEQUENCE [LARGE SCALE GENOMIC DNA]</scope>
    <source>
        <strain evidence="2">cv. Nipponbare</strain>
    </source>
</reference>
<dbReference type="PaxDb" id="39947-A0A0N7KU16"/>
<proteinExistence type="predicted"/>
<reference evidence="2" key="1">
    <citation type="journal article" date="2005" name="Nature">
        <title>The map-based sequence of the rice genome.</title>
        <authorList>
            <consortium name="International rice genome sequencing project (IRGSP)"/>
            <person name="Matsumoto T."/>
            <person name="Wu J."/>
            <person name="Kanamori H."/>
            <person name="Katayose Y."/>
            <person name="Fujisawa M."/>
            <person name="Namiki N."/>
            <person name="Mizuno H."/>
            <person name="Yamamoto K."/>
            <person name="Antonio B.A."/>
            <person name="Baba T."/>
            <person name="Sakata K."/>
            <person name="Nagamura Y."/>
            <person name="Aoki H."/>
            <person name="Arikawa K."/>
            <person name="Arita K."/>
            <person name="Bito T."/>
            <person name="Chiden Y."/>
            <person name="Fujitsuka N."/>
            <person name="Fukunaka R."/>
            <person name="Hamada M."/>
            <person name="Harada C."/>
            <person name="Hayashi A."/>
            <person name="Hijishita S."/>
            <person name="Honda M."/>
            <person name="Hosokawa S."/>
            <person name="Ichikawa Y."/>
            <person name="Idonuma A."/>
            <person name="Iijima M."/>
            <person name="Ikeda M."/>
            <person name="Ikeno M."/>
            <person name="Ito K."/>
            <person name="Ito S."/>
            <person name="Ito T."/>
            <person name="Ito Y."/>
            <person name="Ito Y."/>
            <person name="Iwabuchi A."/>
            <person name="Kamiya K."/>
            <person name="Karasawa W."/>
            <person name="Kurita K."/>
            <person name="Katagiri S."/>
            <person name="Kikuta A."/>
            <person name="Kobayashi H."/>
            <person name="Kobayashi N."/>
            <person name="Machita K."/>
            <person name="Maehara T."/>
            <person name="Masukawa M."/>
            <person name="Mizubayashi T."/>
            <person name="Mukai Y."/>
            <person name="Nagasaki H."/>
            <person name="Nagata Y."/>
            <person name="Naito S."/>
            <person name="Nakashima M."/>
            <person name="Nakama Y."/>
            <person name="Nakamichi Y."/>
            <person name="Nakamura M."/>
            <person name="Meguro A."/>
            <person name="Negishi M."/>
            <person name="Ohta I."/>
            <person name="Ohta T."/>
            <person name="Okamoto M."/>
            <person name="Ono N."/>
            <person name="Saji S."/>
            <person name="Sakaguchi M."/>
            <person name="Sakai K."/>
            <person name="Shibata M."/>
            <person name="Shimokawa T."/>
            <person name="Song J."/>
            <person name="Takazaki Y."/>
            <person name="Terasawa K."/>
            <person name="Tsugane M."/>
            <person name="Tsuji K."/>
            <person name="Ueda S."/>
            <person name="Waki K."/>
            <person name="Yamagata H."/>
            <person name="Yamamoto M."/>
            <person name="Yamamoto S."/>
            <person name="Yamane H."/>
            <person name="Yoshiki S."/>
            <person name="Yoshihara R."/>
            <person name="Yukawa K."/>
            <person name="Zhong H."/>
            <person name="Yano M."/>
            <person name="Yuan Q."/>
            <person name="Ouyang S."/>
            <person name="Liu J."/>
            <person name="Jones K.M."/>
            <person name="Gansberger K."/>
            <person name="Moffat K."/>
            <person name="Hill J."/>
            <person name="Bera J."/>
            <person name="Fadrosh D."/>
            <person name="Jin S."/>
            <person name="Johri S."/>
            <person name="Kim M."/>
            <person name="Overton L."/>
            <person name="Reardon M."/>
            <person name="Tsitrin T."/>
            <person name="Vuong H."/>
            <person name="Weaver B."/>
            <person name="Ciecko A."/>
            <person name="Tallon L."/>
            <person name="Jackson J."/>
            <person name="Pai G."/>
            <person name="Aken S.V."/>
            <person name="Utterback T."/>
            <person name="Reidmuller S."/>
            <person name="Feldblyum T."/>
            <person name="Hsiao J."/>
            <person name="Zismann V."/>
            <person name="Iobst S."/>
            <person name="de Vazeille A.R."/>
            <person name="Buell C.R."/>
            <person name="Ying K."/>
            <person name="Li Y."/>
            <person name="Lu T."/>
            <person name="Huang Y."/>
            <person name="Zhao Q."/>
            <person name="Feng Q."/>
            <person name="Zhang L."/>
            <person name="Zhu J."/>
            <person name="Weng Q."/>
            <person name="Mu J."/>
            <person name="Lu Y."/>
            <person name="Fan D."/>
            <person name="Liu Y."/>
            <person name="Guan J."/>
            <person name="Zhang Y."/>
            <person name="Yu S."/>
            <person name="Liu X."/>
            <person name="Zhang Y."/>
            <person name="Hong G."/>
            <person name="Han B."/>
            <person name="Choisne N."/>
            <person name="Demange N."/>
            <person name="Orjeda G."/>
            <person name="Samain S."/>
            <person name="Cattolico L."/>
            <person name="Pelletier E."/>
            <person name="Couloux A."/>
            <person name="Segurens B."/>
            <person name="Wincker P."/>
            <person name="D'Hont A."/>
            <person name="Scarpelli C."/>
            <person name="Weissenbach J."/>
            <person name="Salanoubat M."/>
            <person name="Quetier F."/>
            <person name="Yu Y."/>
            <person name="Kim H.R."/>
            <person name="Rambo T."/>
            <person name="Currie J."/>
            <person name="Collura K."/>
            <person name="Luo M."/>
            <person name="Yang T."/>
            <person name="Ammiraju J.S.S."/>
            <person name="Engler F."/>
            <person name="Soderlund C."/>
            <person name="Wing R.A."/>
            <person name="Palmer L.E."/>
            <person name="de la Bastide M."/>
            <person name="Spiegel L."/>
            <person name="Nascimento L."/>
            <person name="Zutavern T."/>
            <person name="O'Shaughnessy A."/>
            <person name="Dike S."/>
            <person name="Dedhia N."/>
            <person name="Preston R."/>
            <person name="Balija V."/>
            <person name="McCombie W.R."/>
            <person name="Chow T."/>
            <person name="Chen H."/>
            <person name="Chung M."/>
            <person name="Chen C."/>
            <person name="Shaw J."/>
            <person name="Wu H."/>
            <person name="Hsiao K."/>
            <person name="Chao Y."/>
            <person name="Chu M."/>
            <person name="Cheng C."/>
            <person name="Hour A."/>
            <person name="Lee P."/>
            <person name="Lin S."/>
            <person name="Lin Y."/>
            <person name="Liou J."/>
            <person name="Liu S."/>
            <person name="Hsing Y."/>
            <person name="Raghuvanshi S."/>
            <person name="Mohanty A."/>
            <person name="Bharti A.K."/>
            <person name="Gaur A."/>
            <person name="Gupta V."/>
            <person name="Kumar D."/>
            <person name="Ravi V."/>
            <person name="Vij S."/>
            <person name="Kapur A."/>
            <person name="Khurana P."/>
            <person name="Khurana P."/>
            <person name="Khurana J.P."/>
            <person name="Tyagi A.K."/>
            <person name="Gaikwad K."/>
            <person name="Singh A."/>
            <person name="Dalal V."/>
            <person name="Srivastava S."/>
            <person name="Dixit A."/>
            <person name="Pal A.K."/>
            <person name="Ghazi I.A."/>
            <person name="Yadav M."/>
            <person name="Pandit A."/>
            <person name="Bhargava A."/>
            <person name="Sureshbabu K."/>
            <person name="Batra K."/>
            <person name="Sharma T.R."/>
            <person name="Mohapatra T."/>
            <person name="Singh N.K."/>
            <person name="Messing J."/>
            <person name="Nelson A.B."/>
            <person name="Fuks G."/>
            <person name="Kavchok S."/>
            <person name="Keizer G."/>
            <person name="Linton E."/>
            <person name="Llaca V."/>
            <person name="Song R."/>
            <person name="Tanyolac B."/>
            <person name="Young S."/>
            <person name="Ho-Il K."/>
            <person name="Hahn J.H."/>
            <person name="Sangsakoo G."/>
            <person name="Vanavichit A."/>
            <person name="de Mattos Luiz.A.T."/>
            <person name="Zimmer P.D."/>
            <person name="Malone G."/>
            <person name="Dellagostin O."/>
            <person name="de Oliveira A.C."/>
            <person name="Bevan M."/>
            <person name="Bancroft I."/>
            <person name="Minx P."/>
            <person name="Cordum H."/>
            <person name="Wilson R."/>
            <person name="Cheng Z."/>
            <person name="Jin W."/>
            <person name="Jiang J."/>
            <person name="Leong S.A."/>
            <person name="Iwama H."/>
            <person name="Gojobori T."/>
            <person name="Itoh T."/>
            <person name="Niimura Y."/>
            <person name="Fujii Y."/>
            <person name="Habara T."/>
            <person name="Sakai H."/>
            <person name="Sato Y."/>
            <person name="Wilson G."/>
            <person name="Kumar K."/>
            <person name="McCouch S."/>
            <person name="Juretic N."/>
            <person name="Hoen D."/>
            <person name="Wright S."/>
            <person name="Bruskiewich R."/>
            <person name="Bureau T."/>
            <person name="Miyao A."/>
            <person name="Hirochika H."/>
            <person name="Nishikawa T."/>
            <person name="Kadowaki K."/>
            <person name="Sugiura M."/>
            <person name="Burr B."/>
            <person name="Sasaki T."/>
        </authorList>
    </citation>
    <scope>NUCLEOTIDE SEQUENCE [LARGE SCALE GENOMIC DNA]</scope>
    <source>
        <strain evidence="2">cv. Nipponbare</strain>
    </source>
</reference>
<dbReference type="AlphaFoldDB" id="A0A0N7KU16"/>
<dbReference type="InParanoid" id="A0A0N7KU16"/>
<protein>
    <submittedName>
        <fullName evidence="1">Os12g0484150 protein</fullName>
    </submittedName>
</protein>
<evidence type="ECO:0000313" key="1">
    <source>
        <dbReference type="EMBL" id="BAT17162.1"/>
    </source>
</evidence>